<dbReference type="EMBL" id="KL584716">
    <property type="protein sequence ID" value="KEQ70642.1"/>
    <property type="molecule type" value="Genomic_DNA"/>
</dbReference>
<gene>
    <name evidence="1" type="ORF">M436DRAFT_66052</name>
</gene>
<dbReference type="GeneID" id="25413985"/>
<organism evidence="1 2">
    <name type="scientific">Aureobasidium namibiae CBS 147.97</name>
    <dbReference type="NCBI Taxonomy" id="1043004"/>
    <lineage>
        <taxon>Eukaryota</taxon>
        <taxon>Fungi</taxon>
        <taxon>Dikarya</taxon>
        <taxon>Ascomycota</taxon>
        <taxon>Pezizomycotina</taxon>
        <taxon>Dothideomycetes</taxon>
        <taxon>Dothideomycetidae</taxon>
        <taxon>Dothideales</taxon>
        <taxon>Saccotheciaceae</taxon>
        <taxon>Aureobasidium</taxon>
    </lineage>
</organism>
<dbReference type="RefSeq" id="XP_013424914.1">
    <property type="nucleotide sequence ID" value="XM_013569460.1"/>
</dbReference>
<dbReference type="HOGENOM" id="CLU_1175204_0_0_1"/>
<dbReference type="Proteomes" id="UP000027730">
    <property type="component" value="Unassembled WGS sequence"/>
</dbReference>
<dbReference type="AlphaFoldDB" id="A0A074WLK6"/>
<accession>A0A074WLK6</accession>
<sequence>MCYKTARHSDGMSIACRMHPGQSIARSTFCRDSTIYSRICQSQLLRLFKVVGVGRATCAGNSKTRMMYGASADTGSATMCQPTGTADGACGQAKYLPEASSFQLQPDTDPKLNIQYKYLEVSRGQTTTYQSRWHKQAPTLKSADPRVTIGNRSCLTCRLPGPPSRPGLRYNCHADVLRASAARTSEKAGSVWLAAFMPDSARADHGIQNSRPISPLKGDPVHAYVSLLERVYQNSS</sequence>
<evidence type="ECO:0000313" key="1">
    <source>
        <dbReference type="EMBL" id="KEQ70642.1"/>
    </source>
</evidence>
<protein>
    <submittedName>
        <fullName evidence="1">Uncharacterized protein</fullName>
    </submittedName>
</protein>
<evidence type="ECO:0000313" key="2">
    <source>
        <dbReference type="Proteomes" id="UP000027730"/>
    </source>
</evidence>
<keyword evidence="2" id="KW-1185">Reference proteome</keyword>
<proteinExistence type="predicted"/>
<name>A0A074WLK6_9PEZI</name>
<reference evidence="1 2" key="1">
    <citation type="journal article" date="2014" name="BMC Genomics">
        <title>Genome sequencing of four Aureobasidium pullulans varieties: biotechnological potential, stress tolerance, and description of new species.</title>
        <authorList>
            <person name="Gostin Ar C."/>
            <person name="Ohm R.A."/>
            <person name="Kogej T."/>
            <person name="Sonjak S."/>
            <person name="Turk M."/>
            <person name="Zajc J."/>
            <person name="Zalar P."/>
            <person name="Grube M."/>
            <person name="Sun H."/>
            <person name="Han J."/>
            <person name="Sharma A."/>
            <person name="Chiniquy J."/>
            <person name="Ngan C.Y."/>
            <person name="Lipzen A."/>
            <person name="Barry K."/>
            <person name="Grigoriev I.V."/>
            <person name="Gunde-Cimerman N."/>
        </authorList>
    </citation>
    <scope>NUCLEOTIDE SEQUENCE [LARGE SCALE GENOMIC DNA]</scope>
    <source>
        <strain evidence="1 2">CBS 147.97</strain>
    </source>
</reference>